<dbReference type="SUPFAM" id="SSF46689">
    <property type="entry name" value="Homeodomain-like"/>
    <property type="match status" value="1"/>
</dbReference>
<feature type="compositionally biased region" description="Polar residues" evidence="9">
    <location>
        <begin position="319"/>
        <end position="331"/>
    </location>
</feature>
<dbReference type="CDD" id="cd00086">
    <property type="entry name" value="homeodomain"/>
    <property type="match status" value="1"/>
</dbReference>
<dbReference type="Pfam" id="PF00046">
    <property type="entry name" value="Homeodomain"/>
    <property type="match status" value="1"/>
</dbReference>
<evidence type="ECO:0000256" key="9">
    <source>
        <dbReference type="SAM" id="MobiDB-lite"/>
    </source>
</evidence>
<feature type="compositionally biased region" description="Polar residues" evidence="9">
    <location>
        <begin position="1"/>
        <end position="19"/>
    </location>
</feature>
<dbReference type="SMART" id="SM00389">
    <property type="entry name" value="HOX"/>
    <property type="match status" value="1"/>
</dbReference>
<keyword evidence="5 7" id="KW-0371">Homeobox</keyword>
<evidence type="ECO:0000259" key="10">
    <source>
        <dbReference type="PROSITE" id="PS50071"/>
    </source>
</evidence>
<evidence type="ECO:0000256" key="8">
    <source>
        <dbReference type="RuleBase" id="RU000682"/>
    </source>
</evidence>
<evidence type="ECO:0000313" key="11">
    <source>
        <dbReference type="EMBL" id="OAF65391.1"/>
    </source>
</evidence>
<name>A0A177AVE7_9BILA</name>
<organism evidence="11 12">
    <name type="scientific">Intoshia linei</name>
    <dbReference type="NCBI Taxonomy" id="1819745"/>
    <lineage>
        <taxon>Eukaryota</taxon>
        <taxon>Metazoa</taxon>
        <taxon>Spiralia</taxon>
        <taxon>Lophotrochozoa</taxon>
        <taxon>Mesozoa</taxon>
        <taxon>Orthonectida</taxon>
        <taxon>Rhopaluridae</taxon>
        <taxon>Intoshia</taxon>
    </lineage>
</organism>
<reference evidence="11 12" key="1">
    <citation type="submission" date="2016-04" db="EMBL/GenBank/DDBJ databases">
        <title>The genome of Intoshia linei affirms orthonectids as highly simplified spiralians.</title>
        <authorList>
            <person name="Mikhailov K.V."/>
            <person name="Slusarev G.S."/>
            <person name="Nikitin M.A."/>
            <person name="Logacheva M.D."/>
            <person name="Penin A."/>
            <person name="Aleoshin V."/>
            <person name="Panchin Y.V."/>
        </authorList>
    </citation>
    <scope>NUCLEOTIDE SEQUENCE [LARGE SCALE GENOMIC DNA]</scope>
    <source>
        <strain evidence="11">Intl2013</strain>
        <tissue evidence="11">Whole animal</tissue>
    </source>
</reference>
<feature type="compositionally biased region" description="Basic residues" evidence="9">
    <location>
        <begin position="306"/>
        <end position="317"/>
    </location>
</feature>
<dbReference type="Pfam" id="PF16878">
    <property type="entry name" value="SIX1_SD"/>
    <property type="match status" value="1"/>
</dbReference>
<keyword evidence="4 7" id="KW-0238">DNA-binding</keyword>
<feature type="DNA-binding region" description="Homeobox" evidence="7">
    <location>
        <begin position="253"/>
        <end position="312"/>
    </location>
</feature>
<dbReference type="AlphaFoldDB" id="A0A177AVE7"/>
<dbReference type="GO" id="GO:0000981">
    <property type="term" value="F:DNA-binding transcription factor activity, RNA polymerase II-specific"/>
    <property type="evidence" value="ECO:0007669"/>
    <property type="project" value="TreeGrafter"/>
</dbReference>
<accession>A0A177AVE7</accession>
<dbReference type="InterPro" id="IPR031701">
    <property type="entry name" value="SIX1_SD"/>
</dbReference>
<keyword evidence="12" id="KW-1185">Reference proteome</keyword>
<evidence type="ECO:0000256" key="1">
    <source>
        <dbReference type="ARBA" id="ARBA00004123"/>
    </source>
</evidence>
<dbReference type="GO" id="GO:0005667">
    <property type="term" value="C:transcription regulator complex"/>
    <property type="evidence" value="ECO:0007669"/>
    <property type="project" value="TreeGrafter"/>
</dbReference>
<evidence type="ECO:0000256" key="2">
    <source>
        <dbReference type="ARBA" id="ARBA00008161"/>
    </source>
</evidence>
<dbReference type="Proteomes" id="UP000078046">
    <property type="component" value="Unassembled WGS sequence"/>
</dbReference>
<feature type="region of interest" description="Disordered" evidence="9">
    <location>
        <begin position="1"/>
        <end position="34"/>
    </location>
</feature>
<dbReference type="EMBL" id="LWCA01001318">
    <property type="protein sequence ID" value="OAF65391.1"/>
    <property type="molecule type" value="Genomic_DNA"/>
</dbReference>
<dbReference type="InterPro" id="IPR009057">
    <property type="entry name" value="Homeodomain-like_sf"/>
</dbReference>
<keyword evidence="3" id="KW-0217">Developmental protein</keyword>
<dbReference type="PANTHER" id="PTHR10390:SF33">
    <property type="entry name" value="PROTEIN OPTIX"/>
    <property type="match status" value="1"/>
</dbReference>
<dbReference type="OrthoDB" id="3501850at2759"/>
<comment type="caution">
    <text evidence="11">The sequence shown here is derived from an EMBL/GenBank/DDBJ whole genome shotgun (WGS) entry which is preliminary data.</text>
</comment>
<sequence>MFYSNFRMNPNIKNISTDNEQIDRKKDDSQSSSANFNYNTIDQYENYVKMCSNNIIQSCINSSVNFPNYSNSSVTQNYLPYNLKPNKMNSENTPSIPEKAYYSIFKSFSIEQICNVCQVLEDSGDILRLTRFIWSLPIDHATKVVSQKSDKFDKNPSKIPKDYDFKNWLNELTSNEIILRVRALVSFHLGDYETLYTIIQSKKFSRESHQKLQILWLESHYLDAERQRGRPLGPVDKYRVRKKYPLPRTVWDGEQRSHCFKERTRSLLRKWYIQDPYPNPRKKNELAKLTGLNPTQVGNWFKNRRQRDRAAASKHRCNVANSVTPNNNSDDSFTEETNEKPSSDYQISLEQTYSPKPTTKKSKIGFTIDELMN</sequence>
<evidence type="ECO:0000256" key="6">
    <source>
        <dbReference type="ARBA" id="ARBA00023242"/>
    </source>
</evidence>
<dbReference type="PANTHER" id="PTHR10390">
    <property type="entry name" value="HOMEOBOX PROTEIN SIX"/>
    <property type="match status" value="1"/>
</dbReference>
<dbReference type="GO" id="GO:0000978">
    <property type="term" value="F:RNA polymerase II cis-regulatory region sequence-specific DNA binding"/>
    <property type="evidence" value="ECO:0007669"/>
    <property type="project" value="TreeGrafter"/>
</dbReference>
<dbReference type="InterPro" id="IPR001356">
    <property type="entry name" value="HD"/>
</dbReference>
<comment type="subcellular location">
    <subcellularLocation>
        <location evidence="1 7 8">Nucleus</location>
    </subcellularLocation>
</comment>
<protein>
    <submittedName>
        <fullName evidence="11">Homeobox protein SIX6</fullName>
    </submittedName>
</protein>
<proteinExistence type="inferred from homology"/>
<evidence type="ECO:0000256" key="4">
    <source>
        <dbReference type="ARBA" id="ARBA00023125"/>
    </source>
</evidence>
<dbReference type="Gene3D" id="1.10.10.60">
    <property type="entry name" value="Homeodomain-like"/>
    <property type="match status" value="1"/>
</dbReference>
<evidence type="ECO:0000256" key="5">
    <source>
        <dbReference type="ARBA" id="ARBA00023155"/>
    </source>
</evidence>
<dbReference type="PROSITE" id="PS50071">
    <property type="entry name" value="HOMEOBOX_2"/>
    <property type="match status" value="1"/>
</dbReference>
<keyword evidence="6 7" id="KW-0539">Nucleus</keyword>
<feature type="region of interest" description="Disordered" evidence="9">
    <location>
        <begin position="306"/>
        <end position="345"/>
    </location>
</feature>
<feature type="domain" description="Homeobox" evidence="10">
    <location>
        <begin position="251"/>
        <end position="311"/>
    </location>
</feature>
<evidence type="ECO:0000256" key="7">
    <source>
        <dbReference type="PROSITE-ProRule" id="PRU00108"/>
    </source>
</evidence>
<dbReference type="FunFam" id="1.10.10.60:FF:000046">
    <property type="entry name" value="SIX homeobox 3"/>
    <property type="match status" value="1"/>
</dbReference>
<evidence type="ECO:0000313" key="12">
    <source>
        <dbReference type="Proteomes" id="UP000078046"/>
    </source>
</evidence>
<gene>
    <name evidence="11" type="ORF">A3Q56_06865</name>
</gene>
<evidence type="ECO:0000256" key="3">
    <source>
        <dbReference type="ARBA" id="ARBA00022473"/>
    </source>
</evidence>
<comment type="similarity">
    <text evidence="2">Belongs to the SIX/Sine oculis homeobox family.</text>
</comment>
<dbReference type="GO" id="GO:0005634">
    <property type="term" value="C:nucleus"/>
    <property type="evidence" value="ECO:0007669"/>
    <property type="project" value="UniProtKB-SubCell"/>
</dbReference>